<sequence>MSENIIRVPIEEAEGVQLADVHIVGAVGRHDDSHRYVELMSDLQHIPIDSPSGAEGSPNLLLVEVDDPNDPECLRKAMDILAQHEHFEQRRHRFKHY</sequence>
<gene>
    <name evidence="1" type="ORF">SAMN02745148_03392</name>
</gene>
<dbReference type="OrthoDB" id="6168645at2"/>
<dbReference type="AlphaFoldDB" id="A0A1M5E1E2"/>
<protein>
    <submittedName>
        <fullName evidence="1">Uncharacterized protein</fullName>
    </submittedName>
</protein>
<keyword evidence="2" id="KW-1185">Reference proteome</keyword>
<name>A0A1M5E1E2_9GAMM</name>
<dbReference type="RefSeq" id="WP_072825049.1">
    <property type="nucleotide sequence ID" value="NZ_FQUJ01000020.1"/>
</dbReference>
<proteinExistence type="predicted"/>
<accession>A0A1M5E1E2</accession>
<organism evidence="1 2">
    <name type="scientific">Modicisalibacter ilicicola DSM 19980</name>
    <dbReference type="NCBI Taxonomy" id="1121942"/>
    <lineage>
        <taxon>Bacteria</taxon>
        <taxon>Pseudomonadati</taxon>
        <taxon>Pseudomonadota</taxon>
        <taxon>Gammaproteobacteria</taxon>
        <taxon>Oceanospirillales</taxon>
        <taxon>Halomonadaceae</taxon>
        <taxon>Modicisalibacter</taxon>
    </lineage>
</organism>
<evidence type="ECO:0000313" key="2">
    <source>
        <dbReference type="Proteomes" id="UP000184346"/>
    </source>
</evidence>
<evidence type="ECO:0000313" key="1">
    <source>
        <dbReference type="EMBL" id="SHF73059.1"/>
    </source>
</evidence>
<dbReference type="EMBL" id="FQUJ01000020">
    <property type="protein sequence ID" value="SHF73059.1"/>
    <property type="molecule type" value="Genomic_DNA"/>
</dbReference>
<reference evidence="1 2" key="1">
    <citation type="submission" date="2016-11" db="EMBL/GenBank/DDBJ databases">
        <authorList>
            <person name="Jaros S."/>
            <person name="Januszkiewicz K."/>
            <person name="Wedrychowicz H."/>
        </authorList>
    </citation>
    <scope>NUCLEOTIDE SEQUENCE [LARGE SCALE GENOMIC DNA]</scope>
    <source>
        <strain evidence="1 2">DSM 19980</strain>
    </source>
</reference>
<dbReference type="Proteomes" id="UP000184346">
    <property type="component" value="Unassembled WGS sequence"/>
</dbReference>